<organism evidence="4 5">
    <name type="scientific">Janibacter indicus</name>
    <dbReference type="NCBI Taxonomy" id="857417"/>
    <lineage>
        <taxon>Bacteria</taxon>
        <taxon>Bacillati</taxon>
        <taxon>Actinomycetota</taxon>
        <taxon>Actinomycetes</taxon>
        <taxon>Micrococcales</taxon>
        <taxon>Intrasporangiaceae</taxon>
        <taxon>Janibacter</taxon>
    </lineage>
</organism>
<reference evidence="4 5" key="1">
    <citation type="submission" date="2017-04" db="EMBL/GenBank/DDBJ databases">
        <authorList>
            <person name="Afonso C.L."/>
            <person name="Miller P.J."/>
            <person name="Scott M.A."/>
            <person name="Spackman E."/>
            <person name="Goraichik I."/>
            <person name="Dimitrov K.M."/>
            <person name="Suarez D.L."/>
            <person name="Swayne D.E."/>
        </authorList>
    </citation>
    <scope>NUCLEOTIDE SEQUENCE [LARGE SCALE GENOMIC DNA]</scope>
    <source>
        <strain evidence="4 5">CGMCC 1.12511</strain>
    </source>
</reference>
<proteinExistence type="inferred from homology"/>
<keyword evidence="2" id="KW-0378">Hydrolase</keyword>
<evidence type="ECO:0000256" key="1">
    <source>
        <dbReference type="ARBA" id="ARBA00010830"/>
    </source>
</evidence>
<dbReference type="AlphaFoldDB" id="A0A1W1YQI9"/>
<dbReference type="EMBL" id="FWXN01000002">
    <property type="protein sequence ID" value="SMC38414.1"/>
    <property type="molecule type" value="Genomic_DNA"/>
</dbReference>
<accession>A0A1W1YQI9</accession>
<comment type="similarity">
    <text evidence="1">Belongs to the transglycosylase family. Rpf subfamily.</text>
</comment>
<gene>
    <name evidence="4" type="ORF">SAMN06296429_102269</name>
</gene>
<dbReference type="SUPFAM" id="SSF53955">
    <property type="entry name" value="Lysozyme-like"/>
    <property type="match status" value="1"/>
</dbReference>
<evidence type="ECO:0000313" key="5">
    <source>
        <dbReference type="Proteomes" id="UP000192634"/>
    </source>
</evidence>
<dbReference type="Pfam" id="PF06737">
    <property type="entry name" value="Transglycosylas"/>
    <property type="match status" value="1"/>
</dbReference>
<dbReference type="InterPro" id="IPR010618">
    <property type="entry name" value="RPF"/>
</dbReference>
<dbReference type="RefSeq" id="WP_200811136.1">
    <property type="nucleotide sequence ID" value="NZ_CP062789.1"/>
</dbReference>
<dbReference type="Gene3D" id="1.10.530.10">
    <property type="match status" value="1"/>
</dbReference>
<protein>
    <submittedName>
        <fullName evidence="4">Transglycosylase-like domain-containing protein</fullName>
    </submittedName>
</protein>
<dbReference type="GO" id="GO:0016787">
    <property type="term" value="F:hydrolase activity"/>
    <property type="evidence" value="ECO:0007669"/>
    <property type="project" value="UniProtKB-KW"/>
</dbReference>
<dbReference type="InterPro" id="IPR023346">
    <property type="entry name" value="Lysozyme-like_dom_sf"/>
</dbReference>
<dbReference type="Proteomes" id="UP000192634">
    <property type="component" value="Unassembled WGS sequence"/>
</dbReference>
<evidence type="ECO:0000313" key="4">
    <source>
        <dbReference type="EMBL" id="SMC38414.1"/>
    </source>
</evidence>
<evidence type="ECO:0000256" key="2">
    <source>
        <dbReference type="ARBA" id="ARBA00022801"/>
    </source>
</evidence>
<name>A0A1W1YQI9_9MICO</name>
<evidence type="ECO:0000259" key="3">
    <source>
        <dbReference type="Pfam" id="PF06737"/>
    </source>
</evidence>
<feature type="domain" description="Resuscitation-promoting factor core lysozyme-like" evidence="3">
    <location>
        <begin position="10"/>
        <end position="39"/>
    </location>
</feature>
<sequence length="51" mass="5277">MATTRHSTTRRAAQATPEQQVEIAQKVLEGQGPGAWPVCSVKAGLTATNGA</sequence>